<organism evidence="2 5">
    <name type="scientific">Vreelandella aquamarina</name>
    <dbReference type="NCBI Taxonomy" id="77097"/>
    <lineage>
        <taxon>Bacteria</taxon>
        <taxon>Pseudomonadati</taxon>
        <taxon>Pseudomonadota</taxon>
        <taxon>Gammaproteobacteria</taxon>
        <taxon>Oceanospirillales</taxon>
        <taxon>Halomonadaceae</taxon>
        <taxon>Vreelandella</taxon>
    </lineage>
</organism>
<dbReference type="RefSeq" id="WP_044630761.1">
    <property type="nucleotide sequence ID" value="NZ_AP022869.1"/>
</dbReference>
<accession>A0A0D7UTL1</accession>
<evidence type="ECO:0000313" key="3">
    <source>
        <dbReference type="EMBL" id="SEO33528.1"/>
    </source>
</evidence>
<evidence type="ECO:0000256" key="1">
    <source>
        <dbReference type="SAM" id="SignalP"/>
    </source>
</evidence>
<evidence type="ECO:0000313" key="5">
    <source>
        <dbReference type="Proteomes" id="UP000501053"/>
    </source>
</evidence>
<dbReference type="EMBL" id="FODB01000072">
    <property type="protein sequence ID" value="SEO33528.1"/>
    <property type="molecule type" value="Genomic_DNA"/>
</dbReference>
<dbReference type="AlphaFoldDB" id="A0A0D7UTL1"/>
<feature type="signal peptide" evidence="1">
    <location>
        <begin position="1"/>
        <end position="27"/>
    </location>
</feature>
<keyword evidence="5" id="KW-1185">Reference proteome</keyword>
<accession>A0A1H8NW41</accession>
<evidence type="ECO:0008006" key="6">
    <source>
        <dbReference type="Google" id="ProtNLM"/>
    </source>
</evidence>
<gene>
    <name evidence="2" type="ORF">HMEPL2_14260</name>
    <name evidence="3" type="ORF">SAMN04490369_10721</name>
</gene>
<keyword evidence="1" id="KW-0732">Signal</keyword>
<reference evidence="3 4" key="1">
    <citation type="submission" date="2016-10" db="EMBL/GenBank/DDBJ databases">
        <authorList>
            <person name="de Groot N.N."/>
        </authorList>
    </citation>
    <scope>NUCLEOTIDE SEQUENCE [LARGE SCALE GENOMIC DNA]</scope>
    <source>
        <strain evidence="3 4">558</strain>
    </source>
</reference>
<evidence type="ECO:0000313" key="2">
    <source>
        <dbReference type="EMBL" id="BCB71075.1"/>
    </source>
</evidence>
<proteinExistence type="predicted"/>
<dbReference type="Proteomes" id="UP000199493">
    <property type="component" value="Unassembled WGS sequence"/>
</dbReference>
<dbReference type="Proteomes" id="UP000501053">
    <property type="component" value="Chromosome"/>
</dbReference>
<reference evidence="2 5" key="2">
    <citation type="submission" date="2020-03" db="EMBL/GenBank/DDBJ databases">
        <title>Complete Genome Sequence of Halomonas meridiana strain Eplume2, isolated from hydrothermal-plume in the north east Pacific Ocean.</title>
        <authorList>
            <person name="Kurihara Y."/>
            <person name="Kawai S."/>
            <person name="Sakai A."/>
            <person name="Galipon J."/>
            <person name="Arakawa K."/>
        </authorList>
    </citation>
    <scope>NUCLEOTIDE SEQUENCE [LARGE SCALE GENOMIC DNA]</scope>
    <source>
        <strain evidence="2 5">Eplume2</strain>
    </source>
</reference>
<evidence type="ECO:0000313" key="4">
    <source>
        <dbReference type="Proteomes" id="UP000199493"/>
    </source>
</evidence>
<dbReference type="STRING" id="77097.SAMN04490369_10721"/>
<dbReference type="EMBL" id="AP022869">
    <property type="protein sequence ID" value="BCB71075.1"/>
    <property type="molecule type" value="Genomic_DNA"/>
</dbReference>
<protein>
    <recommendedName>
        <fullName evidence="6">TonB-dependent receptor plug domain-containing protein</fullName>
    </recommendedName>
</protein>
<sequence length="86" mass="8944">MTVPSLARPLPFVLLLAFSLFASTALAQSAPRVELASVNREPIYQELNLVGTVNSLEDALLSSSVAGLVAGINKHGHPSVAASIAY</sequence>
<name>A0A0D7UTL1_9GAMM</name>
<feature type="chain" id="PRO_5044541915" description="TonB-dependent receptor plug domain-containing protein" evidence="1">
    <location>
        <begin position="28"/>
        <end position="86"/>
    </location>
</feature>